<dbReference type="SMART" id="SM00387">
    <property type="entry name" value="HATPase_c"/>
    <property type="match status" value="1"/>
</dbReference>
<dbReference type="Gene3D" id="1.10.287.130">
    <property type="match status" value="1"/>
</dbReference>
<protein>
    <recommendedName>
        <fullName evidence="16">Heme sensor protein HssS</fullName>
        <ecNumber evidence="3">2.7.13.3</ecNumber>
    </recommendedName>
</protein>
<dbReference type="SUPFAM" id="SSF55874">
    <property type="entry name" value="ATPase domain of HSP90 chaperone/DNA topoisomerase II/histidine kinase"/>
    <property type="match status" value="1"/>
</dbReference>
<dbReference type="InterPro" id="IPR004358">
    <property type="entry name" value="Sig_transdc_His_kin-like_C"/>
</dbReference>
<evidence type="ECO:0000256" key="14">
    <source>
        <dbReference type="ARBA" id="ARBA00023136"/>
    </source>
</evidence>
<evidence type="ECO:0000256" key="1">
    <source>
        <dbReference type="ARBA" id="ARBA00000085"/>
    </source>
</evidence>
<reference evidence="20 21" key="1">
    <citation type="submission" date="2019-03" db="EMBL/GenBank/DDBJ databases">
        <title>Cohnella endophytica sp. nov., a novel endophytic bacterium isolated from bark of Sonneratia apetala.</title>
        <authorList>
            <person name="Tuo L."/>
        </authorList>
    </citation>
    <scope>NUCLEOTIDE SEQUENCE [LARGE SCALE GENOMIC DNA]</scope>
    <source>
        <strain evidence="20 21">CCTCC AB 208254</strain>
    </source>
</reference>
<evidence type="ECO:0000259" key="18">
    <source>
        <dbReference type="PROSITE" id="PS50109"/>
    </source>
</evidence>
<dbReference type="EC" id="2.7.13.3" evidence="3"/>
<dbReference type="PROSITE" id="PS50885">
    <property type="entry name" value="HAMP"/>
    <property type="match status" value="1"/>
</dbReference>
<evidence type="ECO:0000313" key="21">
    <source>
        <dbReference type="Proteomes" id="UP000297900"/>
    </source>
</evidence>
<comment type="catalytic activity">
    <reaction evidence="1">
        <text>ATP + protein L-histidine = ADP + protein N-phospho-L-histidine.</text>
        <dbReference type="EC" id="2.7.13.3"/>
    </reaction>
</comment>
<evidence type="ECO:0000256" key="10">
    <source>
        <dbReference type="ARBA" id="ARBA00022840"/>
    </source>
</evidence>
<keyword evidence="5" id="KW-0597">Phosphoprotein</keyword>
<keyword evidence="4" id="KW-1003">Cell membrane</keyword>
<evidence type="ECO:0000256" key="2">
    <source>
        <dbReference type="ARBA" id="ARBA00004651"/>
    </source>
</evidence>
<accession>A0A4Y8M121</accession>
<dbReference type="Gene3D" id="6.10.340.10">
    <property type="match status" value="1"/>
</dbReference>
<dbReference type="InterPro" id="IPR050398">
    <property type="entry name" value="HssS/ArlS-like"/>
</dbReference>
<evidence type="ECO:0000256" key="17">
    <source>
        <dbReference type="SAM" id="Phobius"/>
    </source>
</evidence>
<dbReference type="Pfam" id="PF02518">
    <property type="entry name" value="HATPase_c"/>
    <property type="match status" value="1"/>
</dbReference>
<dbReference type="Pfam" id="PF00672">
    <property type="entry name" value="HAMP"/>
    <property type="match status" value="1"/>
</dbReference>
<feature type="domain" description="Histidine kinase" evidence="18">
    <location>
        <begin position="221"/>
        <end position="434"/>
    </location>
</feature>
<evidence type="ECO:0000256" key="15">
    <source>
        <dbReference type="ARBA" id="ARBA00037219"/>
    </source>
</evidence>
<comment type="subcellular location">
    <subcellularLocation>
        <location evidence="2">Cell membrane</location>
        <topology evidence="2">Multi-pass membrane protein</topology>
    </subcellularLocation>
</comment>
<evidence type="ECO:0000256" key="6">
    <source>
        <dbReference type="ARBA" id="ARBA00022679"/>
    </source>
</evidence>
<keyword evidence="11 17" id="KW-1133">Transmembrane helix</keyword>
<dbReference type="Pfam" id="PF00512">
    <property type="entry name" value="HisKA"/>
    <property type="match status" value="1"/>
</dbReference>
<keyword evidence="7 17" id="KW-0812">Transmembrane</keyword>
<comment type="caution">
    <text evidence="20">The sequence shown here is derived from an EMBL/GenBank/DDBJ whole genome shotgun (WGS) entry which is preliminary data.</text>
</comment>
<keyword evidence="13" id="KW-0843">Virulence</keyword>
<keyword evidence="10" id="KW-0067">ATP-binding</keyword>
<dbReference type="GO" id="GO:0000155">
    <property type="term" value="F:phosphorelay sensor kinase activity"/>
    <property type="evidence" value="ECO:0007669"/>
    <property type="project" value="InterPro"/>
</dbReference>
<dbReference type="Proteomes" id="UP000297900">
    <property type="component" value="Unassembled WGS sequence"/>
</dbReference>
<dbReference type="PANTHER" id="PTHR45528:SF11">
    <property type="entry name" value="HISTIDINE KINASE"/>
    <property type="match status" value="1"/>
</dbReference>
<feature type="transmembrane region" description="Helical" evidence="17">
    <location>
        <begin position="145"/>
        <end position="164"/>
    </location>
</feature>
<name>A0A4Y8M121_9BACL</name>
<keyword evidence="8" id="KW-0547">Nucleotide-binding</keyword>
<keyword evidence="6" id="KW-0808">Transferase</keyword>
<evidence type="ECO:0000313" key="20">
    <source>
        <dbReference type="EMBL" id="TFE28671.1"/>
    </source>
</evidence>
<dbReference type="PRINTS" id="PR00344">
    <property type="entry name" value="BCTRLSENSOR"/>
</dbReference>
<dbReference type="SMART" id="SM00304">
    <property type="entry name" value="HAMP"/>
    <property type="match status" value="1"/>
</dbReference>
<evidence type="ECO:0000259" key="19">
    <source>
        <dbReference type="PROSITE" id="PS50885"/>
    </source>
</evidence>
<dbReference type="SMART" id="SM00388">
    <property type="entry name" value="HisKA"/>
    <property type="match status" value="1"/>
</dbReference>
<dbReference type="PROSITE" id="PS50109">
    <property type="entry name" value="HIS_KIN"/>
    <property type="match status" value="1"/>
</dbReference>
<dbReference type="AlphaFoldDB" id="A0A4Y8M121"/>
<sequence>MISLFLSFFVMNWLYIKELKTLIQNDLISGGKTIIQSYRESYPNNQESLMKGIKALPIYSINIYNAEGKLLHENLITNNKRITINEQSLHYVLNGGVYRANTEKGPEQMVVGLPFTINGESYALFITPQFHVFFSKIAELYRTQLLIIMIAGSILIVIAARFIVRPLQLLTRAARKMAKGDFRITLRTGRKDEIGQLTSSFNEMAKELGMLEKTRQQFVSNVSHEIQSPLTSIKGFTQALIHKKMDEESRNRLLTIIAEESDRLSRLSTDLLQLSSLEYEHLTLQKREYRLDEQLRKVVIAYEPQWMSKDLRIDLELEELRIMGDEDKLVQLWNNLLSNSIKFTDPGGSIRMEAKENGDRITVSIADSGQGIPEEEWASIFKPFYKVDKSRTRKIAGSGIGLSIVRRVIDLHYGDIQVSSQPGQGTTFTISFPR</sequence>
<organism evidence="20 21">
    <name type="scientific">Cohnella luojiensis</name>
    <dbReference type="NCBI Taxonomy" id="652876"/>
    <lineage>
        <taxon>Bacteria</taxon>
        <taxon>Bacillati</taxon>
        <taxon>Bacillota</taxon>
        <taxon>Bacilli</taxon>
        <taxon>Bacillales</taxon>
        <taxon>Paenibacillaceae</taxon>
        <taxon>Cohnella</taxon>
    </lineage>
</organism>
<dbReference type="GO" id="GO:0005886">
    <property type="term" value="C:plasma membrane"/>
    <property type="evidence" value="ECO:0007669"/>
    <property type="project" value="UniProtKB-SubCell"/>
</dbReference>
<keyword evidence="9 20" id="KW-0418">Kinase</keyword>
<evidence type="ECO:0000256" key="4">
    <source>
        <dbReference type="ARBA" id="ARBA00022475"/>
    </source>
</evidence>
<evidence type="ECO:0000256" key="8">
    <source>
        <dbReference type="ARBA" id="ARBA00022741"/>
    </source>
</evidence>
<dbReference type="SUPFAM" id="SSF47384">
    <property type="entry name" value="Homodimeric domain of signal transducing histidine kinase"/>
    <property type="match status" value="1"/>
</dbReference>
<dbReference type="InterPro" id="IPR003661">
    <property type="entry name" value="HisK_dim/P_dom"/>
</dbReference>
<dbReference type="CDD" id="cd00075">
    <property type="entry name" value="HATPase"/>
    <property type="match status" value="1"/>
</dbReference>
<evidence type="ECO:0000256" key="5">
    <source>
        <dbReference type="ARBA" id="ARBA00022553"/>
    </source>
</evidence>
<dbReference type="CDD" id="cd00082">
    <property type="entry name" value="HisKA"/>
    <property type="match status" value="1"/>
</dbReference>
<dbReference type="SUPFAM" id="SSF158472">
    <property type="entry name" value="HAMP domain-like"/>
    <property type="match status" value="1"/>
</dbReference>
<dbReference type="CDD" id="cd06225">
    <property type="entry name" value="HAMP"/>
    <property type="match status" value="1"/>
</dbReference>
<dbReference type="InterPro" id="IPR036097">
    <property type="entry name" value="HisK_dim/P_sf"/>
</dbReference>
<gene>
    <name evidence="20" type="ORF">E2980_07185</name>
</gene>
<feature type="domain" description="HAMP" evidence="19">
    <location>
        <begin position="161"/>
        <end position="213"/>
    </location>
</feature>
<dbReference type="FunFam" id="3.30.565.10:FF:000006">
    <property type="entry name" value="Sensor histidine kinase WalK"/>
    <property type="match status" value="1"/>
</dbReference>
<dbReference type="InterPro" id="IPR003660">
    <property type="entry name" value="HAMP_dom"/>
</dbReference>
<evidence type="ECO:0000256" key="7">
    <source>
        <dbReference type="ARBA" id="ARBA00022692"/>
    </source>
</evidence>
<evidence type="ECO:0000256" key="11">
    <source>
        <dbReference type="ARBA" id="ARBA00022989"/>
    </source>
</evidence>
<dbReference type="FunFam" id="1.10.287.130:FF:000001">
    <property type="entry name" value="Two-component sensor histidine kinase"/>
    <property type="match status" value="1"/>
</dbReference>
<evidence type="ECO:0000256" key="16">
    <source>
        <dbReference type="ARBA" id="ARBA00040841"/>
    </source>
</evidence>
<dbReference type="OrthoDB" id="9813151at2"/>
<dbReference type="PANTHER" id="PTHR45528">
    <property type="entry name" value="SENSOR HISTIDINE KINASE CPXA"/>
    <property type="match status" value="1"/>
</dbReference>
<keyword evidence="14 17" id="KW-0472">Membrane</keyword>
<evidence type="ECO:0000256" key="3">
    <source>
        <dbReference type="ARBA" id="ARBA00012438"/>
    </source>
</evidence>
<evidence type="ECO:0000256" key="13">
    <source>
        <dbReference type="ARBA" id="ARBA00023026"/>
    </source>
</evidence>
<comment type="function">
    <text evidence="15">Member of the two-component regulatory system HssS/HssR involved in intracellular heme homeostasis and tempering of staphylococcal virulence. HssS functions as a heme sensor histidine kinase which is autophosphorylated at a histidine residue and transfers its phosphate group to an aspartate residue of HssR. HssR/HssS activates the expression of hrtAB, an efflux pump, in response to extracellular heme, hemin, hemoglobin or blood.</text>
</comment>
<evidence type="ECO:0000256" key="9">
    <source>
        <dbReference type="ARBA" id="ARBA00022777"/>
    </source>
</evidence>
<dbReference type="InterPro" id="IPR036890">
    <property type="entry name" value="HATPase_C_sf"/>
</dbReference>
<dbReference type="EMBL" id="SOMN01000006">
    <property type="protein sequence ID" value="TFE28671.1"/>
    <property type="molecule type" value="Genomic_DNA"/>
</dbReference>
<dbReference type="InterPro" id="IPR005467">
    <property type="entry name" value="His_kinase_dom"/>
</dbReference>
<dbReference type="Gene3D" id="3.30.565.10">
    <property type="entry name" value="Histidine kinase-like ATPase, C-terminal domain"/>
    <property type="match status" value="1"/>
</dbReference>
<dbReference type="GO" id="GO:0005524">
    <property type="term" value="F:ATP binding"/>
    <property type="evidence" value="ECO:0007669"/>
    <property type="project" value="UniProtKB-KW"/>
</dbReference>
<dbReference type="InterPro" id="IPR003594">
    <property type="entry name" value="HATPase_dom"/>
</dbReference>
<proteinExistence type="predicted"/>
<keyword evidence="12" id="KW-0902">Two-component regulatory system</keyword>
<keyword evidence="21" id="KW-1185">Reference proteome</keyword>
<evidence type="ECO:0000256" key="12">
    <source>
        <dbReference type="ARBA" id="ARBA00023012"/>
    </source>
</evidence>